<dbReference type="InterPro" id="IPR027417">
    <property type="entry name" value="P-loop_NTPase"/>
</dbReference>
<dbReference type="InterPro" id="IPR032675">
    <property type="entry name" value="LRR_dom_sf"/>
</dbReference>
<dbReference type="SUPFAM" id="SSF52540">
    <property type="entry name" value="P-loop containing nucleoside triphosphate hydrolases"/>
    <property type="match status" value="1"/>
</dbReference>
<dbReference type="PANTHER" id="PTHR36766">
    <property type="entry name" value="PLANT BROAD-SPECTRUM MILDEW RESISTANCE PROTEIN RPW8"/>
    <property type="match status" value="1"/>
</dbReference>
<dbReference type="InterPro" id="IPR057135">
    <property type="entry name" value="At4g27190-like_LRR"/>
</dbReference>
<evidence type="ECO:0000259" key="3">
    <source>
        <dbReference type="Pfam" id="PF23247"/>
    </source>
</evidence>
<dbReference type="Gene3D" id="3.80.10.10">
    <property type="entry name" value="Ribonuclease Inhibitor"/>
    <property type="match status" value="3"/>
</dbReference>
<keyword evidence="2" id="KW-0611">Plant defense</keyword>
<feature type="domain" description="R13L1/DRL21-like LRR repeat region" evidence="4">
    <location>
        <begin position="135"/>
        <end position="263"/>
    </location>
</feature>
<evidence type="ECO:0000256" key="2">
    <source>
        <dbReference type="ARBA" id="ARBA00022821"/>
    </source>
</evidence>
<dbReference type="GO" id="GO:0006952">
    <property type="term" value="P:defense response"/>
    <property type="evidence" value="ECO:0007669"/>
    <property type="project" value="UniProtKB-KW"/>
</dbReference>
<organism evidence="5 6">
    <name type="scientific">Carnegiea gigantea</name>
    <dbReference type="NCBI Taxonomy" id="171969"/>
    <lineage>
        <taxon>Eukaryota</taxon>
        <taxon>Viridiplantae</taxon>
        <taxon>Streptophyta</taxon>
        <taxon>Embryophyta</taxon>
        <taxon>Tracheophyta</taxon>
        <taxon>Spermatophyta</taxon>
        <taxon>Magnoliopsida</taxon>
        <taxon>eudicotyledons</taxon>
        <taxon>Gunneridae</taxon>
        <taxon>Pentapetalae</taxon>
        <taxon>Caryophyllales</taxon>
        <taxon>Cactineae</taxon>
        <taxon>Cactaceae</taxon>
        <taxon>Cactoideae</taxon>
        <taxon>Echinocereeae</taxon>
        <taxon>Carnegiea</taxon>
    </lineage>
</organism>
<proteinExistence type="predicted"/>
<dbReference type="AlphaFoldDB" id="A0A9Q1K8K6"/>
<dbReference type="SUPFAM" id="SSF52058">
    <property type="entry name" value="L domain-like"/>
    <property type="match status" value="1"/>
</dbReference>
<sequence length="584" mass="66579">MTAFGQRYGQQCPPDLVEIGQGIVERCANVPLAIRVVGSLLYDQGREKWLWFQKAELGRLKDGGSNAIGPILKLSYYHLDPPLKTCFGHCALFCKDDVIEKETLIRLWMAQDYILPQEGQSVRTSSSKQNVVDQMEELKALSNLKGSLDIVIGENGQYAKENVEEGGYIRNKGHLNRVRIWFPTEMGADEQRLLLEDLQPHCNVRELRLVNYGGMRMPSWAKEDDLSTFLPNLVKLQLCRCPGWQHLPSLRNLHNLKSLEVRSLRDLEYIENTSRRGIIGNGVGASESRALFPFLQQLTLMYLDKLRGWWRDDDDVIDCDINQGQQHLLTSFPSLSLLTLSRCPNFTCVVTCPNVEELELEGKLGEKSRIMIPVESGNSKLRIVWSTHAGTLKSIWPTEAFQCVQEMRIDGDEEMESLSEVEEVFCSCSSLRHLYIISWKKLKTVGGGLEHLTALETLRLDSLPNLMNLSKAGEGEEEDEVDDEMPWRCLHQRLQSLTLRGLPKLVNLPKGMGCLRALQSLSIFECKALESLPESMRELTSLRSLTIKRCSDGLMERCRENTGKDWPNIQHIYDIRIIEDDDEW</sequence>
<name>A0A9Q1K8K6_9CARY</name>
<protein>
    <recommendedName>
        <fullName evidence="7">NB-ARC domain-containing protein</fullName>
    </recommendedName>
</protein>
<dbReference type="Proteomes" id="UP001153076">
    <property type="component" value="Unassembled WGS sequence"/>
</dbReference>
<dbReference type="OrthoDB" id="2018467at2759"/>
<comment type="caution">
    <text evidence="5">The sequence shown here is derived from an EMBL/GenBank/DDBJ whole genome shotgun (WGS) entry which is preliminary data.</text>
</comment>
<gene>
    <name evidence="5" type="ORF">Cgig2_007719</name>
</gene>
<feature type="domain" description="Disease resistance protein At4g27190-like leucine-rich repeats" evidence="3">
    <location>
        <begin position="415"/>
        <end position="550"/>
    </location>
</feature>
<evidence type="ECO:0000313" key="5">
    <source>
        <dbReference type="EMBL" id="KAJ8438874.1"/>
    </source>
</evidence>
<dbReference type="EMBL" id="JAKOGI010000238">
    <property type="protein sequence ID" value="KAJ8438874.1"/>
    <property type="molecule type" value="Genomic_DNA"/>
</dbReference>
<keyword evidence="6" id="KW-1185">Reference proteome</keyword>
<accession>A0A9Q1K8K6</accession>
<dbReference type="InterPro" id="IPR056789">
    <property type="entry name" value="LRR_R13L1-DRL21"/>
</dbReference>
<dbReference type="PANTHER" id="PTHR36766:SF40">
    <property type="entry name" value="DISEASE RESISTANCE PROTEIN RGA3"/>
    <property type="match status" value="1"/>
</dbReference>
<evidence type="ECO:0000259" key="4">
    <source>
        <dbReference type="Pfam" id="PF25019"/>
    </source>
</evidence>
<evidence type="ECO:0000313" key="6">
    <source>
        <dbReference type="Proteomes" id="UP001153076"/>
    </source>
</evidence>
<keyword evidence="1" id="KW-0433">Leucine-rich repeat</keyword>
<dbReference type="Gene3D" id="1.10.10.10">
    <property type="entry name" value="Winged helix-like DNA-binding domain superfamily/Winged helix DNA-binding domain"/>
    <property type="match status" value="1"/>
</dbReference>
<evidence type="ECO:0008006" key="7">
    <source>
        <dbReference type="Google" id="ProtNLM"/>
    </source>
</evidence>
<dbReference type="InterPro" id="IPR036388">
    <property type="entry name" value="WH-like_DNA-bd_sf"/>
</dbReference>
<reference evidence="5" key="1">
    <citation type="submission" date="2022-04" db="EMBL/GenBank/DDBJ databases">
        <title>Carnegiea gigantea Genome sequencing and assembly v2.</title>
        <authorList>
            <person name="Copetti D."/>
            <person name="Sanderson M.J."/>
            <person name="Burquez A."/>
            <person name="Wojciechowski M.F."/>
        </authorList>
    </citation>
    <scope>NUCLEOTIDE SEQUENCE</scope>
    <source>
        <strain evidence="5">SGP5-SGP5p</strain>
        <tissue evidence="5">Aerial part</tissue>
    </source>
</reference>
<dbReference type="Pfam" id="PF23247">
    <property type="entry name" value="LRR_RPS2"/>
    <property type="match status" value="1"/>
</dbReference>
<dbReference type="InterPro" id="IPR042197">
    <property type="entry name" value="Apaf_helical"/>
</dbReference>
<evidence type="ECO:0000256" key="1">
    <source>
        <dbReference type="ARBA" id="ARBA00022614"/>
    </source>
</evidence>
<dbReference type="Gene3D" id="1.10.8.430">
    <property type="entry name" value="Helical domain of apoptotic protease-activating factors"/>
    <property type="match status" value="1"/>
</dbReference>
<dbReference type="Pfam" id="PF25019">
    <property type="entry name" value="LRR_R13L1-DRL21"/>
    <property type="match status" value="1"/>
</dbReference>